<dbReference type="KEGG" id="hfl:PUV54_13980"/>
<keyword evidence="3" id="KW-0731">Sigma factor</keyword>
<sequence length="172" mass="19649">MTATFSKDELTEILPALHRFALSLTRNQERAEDLVQDSVERALRKASYYQPGTNFRSWMFTLCRRLFLNQIRKQKTQGVHVDIDDSPQSTFAAAPSQESACEYREVMEQFEKLPERDQDLISLVAVDGMKYADAARKMKTPVGTIRSRLSRARTRLKDMSTAAPRKTMAKAA</sequence>
<dbReference type="InterPro" id="IPR039425">
    <property type="entry name" value="RNA_pol_sigma-70-like"/>
</dbReference>
<organism evidence="7 8">
    <name type="scientific">Hyphococcus flavus</name>
    <dbReference type="NCBI Taxonomy" id="1866326"/>
    <lineage>
        <taxon>Bacteria</taxon>
        <taxon>Pseudomonadati</taxon>
        <taxon>Pseudomonadota</taxon>
        <taxon>Alphaproteobacteria</taxon>
        <taxon>Parvularculales</taxon>
        <taxon>Parvularculaceae</taxon>
        <taxon>Hyphococcus</taxon>
    </lineage>
</organism>
<dbReference type="InterPro" id="IPR013324">
    <property type="entry name" value="RNA_pol_sigma_r3/r4-like"/>
</dbReference>
<dbReference type="SUPFAM" id="SSF88659">
    <property type="entry name" value="Sigma3 and sigma4 domains of RNA polymerase sigma factors"/>
    <property type="match status" value="1"/>
</dbReference>
<reference evidence="7" key="1">
    <citation type="submission" date="2023-02" db="EMBL/GenBank/DDBJ databases">
        <title>Genome sequence of Hyphococcus flavus.</title>
        <authorList>
            <person name="Rong J.-C."/>
            <person name="Zhao Q."/>
            <person name="Yi M."/>
            <person name="Wu J.-Y."/>
        </authorList>
    </citation>
    <scope>NUCLEOTIDE SEQUENCE</scope>
    <source>
        <strain evidence="7">MCCC 1K03223</strain>
    </source>
</reference>
<dbReference type="Gene3D" id="1.10.1740.10">
    <property type="match status" value="1"/>
</dbReference>
<feature type="domain" description="RNA polymerase sigma-70 region 2" evidence="5">
    <location>
        <begin position="13"/>
        <end position="75"/>
    </location>
</feature>
<dbReference type="RefSeq" id="WP_274492882.1">
    <property type="nucleotide sequence ID" value="NZ_CP118166.1"/>
</dbReference>
<dbReference type="InterPro" id="IPR007627">
    <property type="entry name" value="RNA_pol_sigma70_r2"/>
</dbReference>
<accession>A0AAF0CBI7</accession>
<dbReference type="InterPro" id="IPR013325">
    <property type="entry name" value="RNA_pol_sigma_r2"/>
</dbReference>
<dbReference type="CDD" id="cd06171">
    <property type="entry name" value="Sigma70_r4"/>
    <property type="match status" value="1"/>
</dbReference>
<evidence type="ECO:0000259" key="5">
    <source>
        <dbReference type="Pfam" id="PF04542"/>
    </source>
</evidence>
<evidence type="ECO:0000313" key="7">
    <source>
        <dbReference type="EMBL" id="WDI31060.1"/>
    </source>
</evidence>
<proteinExistence type="inferred from homology"/>
<comment type="similarity">
    <text evidence="1">Belongs to the sigma-70 factor family. ECF subfamily.</text>
</comment>
<evidence type="ECO:0000256" key="3">
    <source>
        <dbReference type="ARBA" id="ARBA00023082"/>
    </source>
</evidence>
<evidence type="ECO:0000256" key="4">
    <source>
        <dbReference type="ARBA" id="ARBA00023163"/>
    </source>
</evidence>
<dbReference type="EMBL" id="CP118166">
    <property type="protein sequence ID" value="WDI31060.1"/>
    <property type="molecule type" value="Genomic_DNA"/>
</dbReference>
<dbReference type="GO" id="GO:0003677">
    <property type="term" value="F:DNA binding"/>
    <property type="evidence" value="ECO:0007669"/>
    <property type="project" value="InterPro"/>
</dbReference>
<dbReference type="Gene3D" id="1.10.10.10">
    <property type="entry name" value="Winged helix-like DNA-binding domain superfamily/Winged helix DNA-binding domain"/>
    <property type="match status" value="1"/>
</dbReference>
<dbReference type="InterPro" id="IPR013249">
    <property type="entry name" value="RNA_pol_sigma70_r4_t2"/>
</dbReference>
<protein>
    <submittedName>
        <fullName evidence="7">Sigma-70 family RNA polymerase sigma factor</fullName>
    </submittedName>
</protein>
<dbReference type="PANTHER" id="PTHR43133">
    <property type="entry name" value="RNA POLYMERASE ECF-TYPE SIGMA FACTO"/>
    <property type="match status" value="1"/>
</dbReference>
<evidence type="ECO:0000313" key="8">
    <source>
        <dbReference type="Proteomes" id="UP001214043"/>
    </source>
</evidence>
<keyword evidence="4" id="KW-0804">Transcription</keyword>
<dbReference type="Proteomes" id="UP001214043">
    <property type="component" value="Chromosome"/>
</dbReference>
<name>A0AAF0CBI7_9PROT</name>
<dbReference type="NCBIfam" id="TIGR02937">
    <property type="entry name" value="sigma70-ECF"/>
    <property type="match status" value="1"/>
</dbReference>
<evidence type="ECO:0000256" key="1">
    <source>
        <dbReference type="ARBA" id="ARBA00010641"/>
    </source>
</evidence>
<evidence type="ECO:0000259" key="6">
    <source>
        <dbReference type="Pfam" id="PF08281"/>
    </source>
</evidence>
<feature type="domain" description="RNA polymerase sigma factor 70 region 4 type 2" evidence="6">
    <location>
        <begin position="104"/>
        <end position="156"/>
    </location>
</feature>
<dbReference type="Pfam" id="PF04542">
    <property type="entry name" value="Sigma70_r2"/>
    <property type="match status" value="1"/>
</dbReference>
<dbReference type="Pfam" id="PF08281">
    <property type="entry name" value="Sigma70_r4_2"/>
    <property type="match status" value="1"/>
</dbReference>
<gene>
    <name evidence="7" type="ORF">PUV54_13980</name>
</gene>
<dbReference type="InterPro" id="IPR036388">
    <property type="entry name" value="WH-like_DNA-bd_sf"/>
</dbReference>
<dbReference type="PANTHER" id="PTHR43133:SF25">
    <property type="entry name" value="RNA POLYMERASE SIGMA FACTOR RFAY-RELATED"/>
    <property type="match status" value="1"/>
</dbReference>
<keyword evidence="2" id="KW-0805">Transcription regulation</keyword>
<dbReference type="InterPro" id="IPR014284">
    <property type="entry name" value="RNA_pol_sigma-70_dom"/>
</dbReference>
<dbReference type="SUPFAM" id="SSF88946">
    <property type="entry name" value="Sigma2 domain of RNA polymerase sigma factors"/>
    <property type="match status" value="1"/>
</dbReference>
<dbReference type="AlphaFoldDB" id="A0AAF0CBI7"/>
<keyword evidence="8" id="KW-1185">Reference proteome</keyword>
<dbReference type="GO" id="GO:0016987">
    <property type="term" value="F:sigma factor activity"/>
    <property type="evidence" value="ECO:0007669"/>
    <property type="project" value="UniProtKB-KW"/>
</dbReference>
<dbReference type="GO" id="GO:0006352">
    <property type="term" value="P:DNA-templated transcription initiation"/>
    <property type="evidence" value="ECO:0007669"/>
    <property type="project" value="InterPro"/>
</dbReference>
<evidence type="ECO:0000256" key="2">
    <source>
        <dbReference type="ARBA" id="ARBA00023015"/>
    </source>
</evidence>